<dbReference type="InterPro" id="IPR003675">
    <property type="entry name" value="Rce1/LyrA-like_dom"/>
</dbReference>
<name>A4S518_OSTLU</name>
<feature type="compositionally biased region" description="Basic and acidic residues" evidence="1">
    <location>
        <begin position="11"/>
        <end position="39"/>
    </location>
</feature>
<dbReference type="OrthoDB" id="548974at2759"/>
<evidence type="ECO:0000313" key="5">
    <source>
        <dbReference type="Proteomes" id="UP000001568"/>
    </source>
</evidence>
<dbReference type="KEGG" id="olu:OSTLU_26607"/>
<feature type="domain" description="CAAX prenyl protease 2/Lysostaphin resistance protein A-like" evidence="3">
    <location>
        <begin position="248"/>
        <end position="332"/>
    </location>
</feature>
<feature type="transmembrane region" description="Helical" evidence="2">
    <location>
        <begin position="238"/>
        <end position="259"/>
    </location>
</feature>
<evidence type="ECO:0000256" key="2">
    <source>
        <dbReference type="SAM" id="Phobius"/>
    </source>
</evidence>
<feature type="transmembrane region" description="Helical" evidence="2">
    <location>
        <begin position="200"/>
        <end position="218"/>
    </location>
</feature>
<dbReference type="RefSeq" id="XP_001420366.1">
    <property type="nucleotide sequence ID" value="XM_001420329.1"/>
</dbReference>
<evidence type="ECO:0000313" key="4">
    <source>
        <dbReference type="EMBL" id="ABO98659.1"/>
    </source>
</evidence>
<dbReference type="Proteomes" id="UP000001568">
    <property type="component" value="Chromosome 11"/>
</dbReference>
<dbReference type="OMA" id="GRDASKW"/>
<dbReference type="PANTHER" id="PTHR43592:SF15">
    <property type="entry name" value="CAAX AMINO TERMINAL PROTEASE FAMILY PROTEIN"/>
    <property type="match status" value="1"/>
</dbReference>
<dbReference type="Pfam" id="PF02517">
    <property type="entry name" value="Rce1-like"/>
    <property type="match status" value="1"/>
</dbReference>
<keyword evidence="5" id="KW-1185">Reference proteome</keyword>
<feature type="region of interest" description="Disordered" evidence="1">
    <location>
        <begin position="1"/>
        <end position="39"/>
    </location>
</feature>
<organism evidence="4 5">
    <name type="scientific">Ostreococcus lucimarinus (strain CCE9901)</name>
    <dbReference type="NCBI Taxonomy" id="436017"/>
    <lineage>
        <taxon>Eukaryota</taxon>
        <taxon>Viridiplantae</taxon>
        <taxon>Chlorophyta</taxon>
        <taxon>Mamiellophyceae</taxon>
        <taxon>Mamiellales</taxon>
        <taxon>Bathycoccaceae</taxon>
        <taxon>Ostreococcus</taxon>
    </lineage>
</organism>
<reference evidence="4 5" key="1">
    <citation type="journal article" date="2007" name="Proc. Natl. Acad. Sci. U.S.A.">
        <title>The tiny eukaryote Ostreococcus provides genomic insights into the paradox of plankton speciation.</title>
        <authorList>
            <person name="Palenik B."/>
            <person name="Grimwood J."/>
            <person name="Aerts A."/>
            <person name="Rouze P."/>
            <person name="Salamov A."/>
            <person name="Putnam N."/>
            <person name="Dupont C."/>
            <person name="Jorgensen R."/>
            <person name="Derelle E."/>
            <person name="Rombauts S."/>
            <person name="Zhou K."/>
            <person name="Otillar R."/>
            <person name="Merchant S.S."/>
            <person name="Podell S."/>
            <person name="Gaasterland T."/>
            <person name="Napoli C."/>
            <person name="Gendler K."/>
            <person name="Manuell A."/>
            <person name="Tai V."/>
            <person name="Vallon O."/>
            <person name="Piganeau G."/>
            <person name="Jancek S."/>
            <person name="Heijde M."/>
            <person name="Jabbari K."/>
            <person name="Bowler C."/>
            <person name="Lohr M."/>
            <person name="Robbens S."/>
            <person name="Werner G."/>
            <person name="Dubchak I."/>
            <person name="Pazour G.J."/>
            <person name="Ren Q."/>
            <person name="Paulsen I."/>
            <person name="Delwiche C."/>
            <person name="Schmutz J."/>
            <person name="Rokhsar D."/>
            <person name="Van de Peer Y."/>
            <person name="Moreau H."/>
            <person name="Grigoriev I.V."/>
        </authorList>
    </citation>
    <scope>NUCLEOTIDE SEQUENCE [LARGE SCALE GENOMIC DNA]</scope>
    <source>
        <strain evidence="4 5">CCE9901</strain>
    </source>
</reference>
<dbReference type="Gramene" id="ABO98659">
    <property type="protein sequence ID" value="ABO98659"/>
    <property type="gene ID" value="OSTLU_26607"/>
</dbReference>
<dbReference type="PANTHER" id="PTHR43592">
    <property type="entry name" value="CAAX AMINO TERMINAL PROTEASE"/>
    <property type="match status" value="1"/>
</dbReference>
<keyword evidence="2" id="KW-0472">Membrane</keyword>
<accession>A4S518</accession>
<dbReference type="GO" id="GO:0004175">
    <property type="term" value="F:endopeptidase activity"/>
    <property type="evidence" value="ECO:0007669"/>
    <property type="project" value="UniProtKB-ARBA"/>
</dbReference>
<protein>
    <recommendedName>
        <fullName evidence="3">CAAX prenyl protease 2/Lysostaphin resistance protein A-like domain-containing protein</fullName>
    </recommendedName>
</protein>
<gene>
    <name evidence="4" type="ORF">OSTLU_26607</name>
</gene>
<dbReference type="HOGENOM" id="CLU_809835_0_0_1"/>
<proteinExistence type="predicted"/>
<dbReference type="EMBL" id="CP000591">
    <property type="protein sequence ID" value="ABO98659.1"/>
    <property type="molecule type" value="Genomic_DNA"/>
</dbReference>
<dbReference type="GeneID" id="5004478"/>
<dbReference type="GO" id="GO:0080120">
    <property type="term" value="P:CAAX-box protein maturation"/>
    <property type="evidence" value="ECO:0007669"/>
    <property type="project" value="UniProtKB-ARBA"/>
</dbReference>
<sequence>MANLDSALGTRARDGDGAATREARSTRDEASDDATRGRADPLAAYDADRDWLGAGPRWDVPHGGARFAATMLAVDASFYAAGCLAPMVEHAARASREGRDAPESAEALAEDLRRAFDDPSAFADILLDAEIIQIALGAGILALSVKKFAPLPLGWFNDAFSSSDAAVNATGRDASKWKRDAAAKAQNERASASASEAGRAILGTFLGVALVTWVLYAAGLRGGDGNGSSSVDVIEKAFAAGPHGIANLVVTTVILAPIFEETVFRGYMLPSLTKFMDTTPAIGVSALIFALIHQHGVGDTVQLVAVGLATGIVYARTRNLAASIAVHAAFNASVIALFALWVS</sequence>
<evidence type="ECO:0000256" key="1">
    <source>
        <dbReference type="SAM" id="MobiDB-lite"/>
    </source>
</evidence>
<dbReference type="AlphaFoldDB" id="A4S518"/>
<keyword evidence="2" id="KW-1133">Transmembrane helix</keyword>
<evidence type="ECO:0000259" key="3">
    <source>
        <dbReference type="Pfam" id="PF02517"/>
    </source>
</evidence>
<keyword evidence="2" id="KW-0812">Transmembrane</keyword>
<feature type="transmembrane region" description="Helical" evidence="2">
    <location>
        <begin position="324"/>
        <end position="342"/>
    </location>
</feature>